<feature type="compositionally biased region" description="Basic residues" evidence="1">
    <location>
        <begin position="362"/>
        <end position="375"/>
    </location>
</feature>
<dbReference type="Proteomes" id="UP001141327">
    <property type="component" value="Unassembled WGS sequence"/>
</dbReference>
<accession>A0ABQ8UJP2</accession>
<dbReference type="SUPFAM" id="SSF82199">
    <property type="entry name" value="SET domain"/>
    <property type="match status" value="1"/>
</dbReference>
<protein>
    <submittedName>
        <fullName evidence="3">Histone-lysine n</fullName>
    </submittedName>
</protein>
<dbReference type="Pfam" id="PF00856">
    <property type="entry name" value="SET"/>
    <property type="match status" value="1"/>
</dbReference>
<feature type="region of interest" description="Disordered" evidence="1">
    <location>
        <begin position="324"/>
        <end position="375"/>
    </location>
</feature>
<sequence>MEFEISFMGPQKGFGMVAKKDFQPGDLILEEAPAFFFQELENKGTTITCCNCGKFMGSLDHQLLLACGEITRLDVPAAPSACSCGEAYCCDECREHARESAHRLLCVAAARATETDPLMLFKEHAIENNEIFLLAGEVLSRFVGQVARGEWAPLPPRGASQPAAAASSVTDTAAAATPSSPSPRSEVEALLPPDLRTMVRGEWPEVAAPSCNPRNGKVRAILREQLEESWGYLRQALGAPHPELPPPAQEYLRRVLAEGALYSELIGLFELNTIDINMASPLQALLCRMAQQGPESPLAPLGERLFGEHREALQNLVRMHAIQEQEQEDASDADEDGEEEDEEDEEEEGEDEDEDDEEHCGCGHHHAGHAKGRKIPKPRTFADFLGYVAHAFPSPATSDPLASLEPSQNPLFEPLRGRALFPRIARINHSCVPNAAVFYPIGGDEPLRARLVAVRPIVAGEEICISYIDEDLPRPKRQAALREGYRFVCVCPKCLAEATPARSEGAKKKKAHPK</sequence>
<organism evidence="3 4">
    <name type="scientific">Paratrimastix pyriformis</name>
    <dbReference type="NCBI Taxonomy" id="342808"/>
    <lineage>
        <taxon>Eukaryota</taxon>
        <taxon>Metamonada</taxon>
        <taxon>Preaxostyla</taxon>
        <taxon>Paratrimastigidae</taxon>
        <taxon>Paratrimastix</taxon>
    </lineage>
</organism>
<evidence type="ECO:0000313" key="3">
    <source>
        <dbReference type="EMBL" id="KAJ4458631.1"/>
    </source>
</evidence>
<dbReference type="CDD" id="cd20071">
    <property type="entry name" value="SET_SMYD"/>
    <property type="match status" value="1"/>
</dbReference>
<name>A0ABQ8UJP2_9EUKA</name>
<dbReference type="Gene3D" id="2.170.270.10">
    <property type="entry name" value="SET domain"/>
    <property type="match status" value="1"/>
</dbReference>
<dbReference type="InterPro" id="IPR001214">
    <property type="entry name" value="SET_dom"/>
</dbReference>
<dbReference type="InterPro" id="IPR046341">
    <property type="entry name" value="SET_dom_sf"/>
</dbReference>
<feature type="domain" description="SET" evidence="2">
    <location>
        <begin position="1"/>
        <end position="468"/>
    </location>
</feature>
<evidence type="ECO:0000313" key="4">
    <source>
        <dbReference type="Proteomes" id="UP001141327"/>
    </source>
</evidence>
<dbReference type="EMBL" id="JAPMOS010000027">
    <property type="protein sequence ID" value="KAJ4458631.1"/>
    <property type="molecule type" value="Genomic_DNA"/>
</dbReference>
<dbReference type="InterPro" id="IPR044237">
    <property type="entry name" value="ATXR2-like"/>
</dbReference>
<gene>
    <name evidence="3" type="ORF">PAPYR_5604</name>
</gene>
<evidence type="ECO:0000256" key="1">
    <source>
        <dbReference type="SAM" id="MobiDB-lite"/>
    </source>
</evidence>
<comment type="caution">
    <text evidence="3">The sequence shown here is derived from an EMBL/GenBank/DDBJ whole genome shotgun (WGS) entry which is preliminary data.</text>
</comment>
<dbReference type="SMART" id="SM00317">
    <property type="entry name" value="SET"/>
    <property type="match status" value="1"/>
</dbReference>
<feature type="region of interest" description="Disordered" evidence="1">
    <location>
        <begin position="154"/>
        <end position="191"/>
    </location>
</feature>
<dbReference type="PANTHER" id="PTHR47436:SF1">
    <property type="entry name" value="SET DOMAIN-CONTAINING PROTEIN"/>
    <property type="match status" value="1"/>
</dbReference>
<reference evidence="3" key="1">
    <citation type="journal article" date="2022" name="bioRxiv">
        <title>Genomics of Preaxostyla Flagellates Illuminates Evolutionary Transitions and the Path Towards Mitochondrial Loss.</title>
        <authorList>
            <person name="Novak L.V.F."/>
            <person name="Treitli S.C."/>
            <person name="Pyrih J."/>
            <person name="Halakuc P."/>
            <person name="Pipaliya S.V."/>
            <person name="Vacek V."/>
            <person name="Brzon O."/>
            <person name="Soukal P."/>
            <person name="Eme L."/>
            <person name="Dacks J.B."/>
            <person name="Karnkowska A."/>
            <person name="Elias M."/>
            <person name="Hampl V."/>
        </authorList>
    </citation>
    <scope>NUCLEOTIDE SEQUENCE</scope>
    <source>
        <strain evidence="3">RCP-MX</strain>
    </source>
</reference>
<evidence type="ECO:0000259" key="2">
    <source>
        <dbReference type="PROSITE" id="PS50280"/>
    </source>
</evidence>
<dbReference type="PANTHER" id="PTHR47436">
    <property type="entry name" value="HISTONE-LYSINE N-METHYLTRANSFERASE ATXR2"/>
    <property type="match status" value="1"/>
</dbReference>
<proteinExistence type="predicted"/>
<dbReference type="PROSITE" id="PS50280">
    <property type="entry name" value="SET"/>
    <property type="match status" value="1"/>
</dbReference>
<feature type="compositionally biased region" description="Acidic residues" evidence="1">
    <location>
        <begin position="325"/>
        <end position="358"/>
    </location>
</feature>
<feature type="compositionally biased region" description="Low complexity" evidence="1">
    <location>
        <begin position="162"/>
        <end position="183"/>
    </location>
</feature>
<keyword evidence="4" id="KW-1185">Reference proteome</keyword>